<dbReference type="SUPFAM" id="SSF54736">
    <property type="entry name" value="ClpS-like"/>
    <property type="match status" value="1"/>
</dbReference>
<dbReference type="GO" id="GO:0005840">
    <property type="term" value="C:ribosome"/>
    <property type="evidence" value="ECO:0007669"/>
    <property type="project" value="UniProtKB-KW"/>
</dbReference>
<feature type="transmembrane region" description="Helical" evidence="1">
    <location>
        <begin position="6"/>
        <end position="25"/>
    </location>
</feature>
<gene>
    <name evidence="3" type="ORF">BJY16_006925</name>
</gene>
<comment type="caution">
    <text evidence="3">The sequence shown here is derived from an EMBL/GenBank/DDBJ whole genome shotgun (WGS) entry which is preliminary data.</text>
</comment>
<organism evidence="3 4">
    <name type="scientific">Actinoplanes octamycinicus</name>
    <dbReference type="NCBI Taxonomy" id="135948"/>
    <lineage>
        <taxon>Bacteria</taxon>
        <taxon>Bacillati</taxon>
        <taxon>Actinomycetota</taxon>
        <taxon>Actinomycetes</taxon>
        <taxon>Micromonosporales</taxon>
        <taxon>Micromonosporaceae</taxon>
        <taxon>Actinoplanes</taxon>
    </lineage>
</organism>
<dbReference type="EMBL" id="JACHNB010000001">
    <property type="protein sequence ID" value="MBB4743466.1"/>
    <property type="molecule type" value="Genomic_DNA"/>
</dbReference>
<reference evidence="3 4" key="1">
    <citation type="submission" date="2020-08" db="EMBL/GenBank/DDBJ databases">
        <title>Sequencing the genomes of 1000 actinobacteria strains.</title>
        <authorList>
            <person name="Klenk H.-P."/>
        </authorList>
    </citation>
    <scope>NUCLEOTIDE SEQUENCE [LARGE SCALE GENOMIC DNA]</scope>
    <source>
        <strain evidence="3 4">DSM 45809</strain>
    </source>
</reference>
<protein>
    <submittedName>
        <fullName evidence="3">Ribosomal protein L7/L12</fullName>
    </submittedName>
</protein>
<keyword evidence="1" id="KW-0472">Membrane</keyword>
<keyword evidence="3" id="KW-0689">Ribosomal protein</keyword>
<feature type="domain" description="Large ribosomal subunit protein bL12 C-terminal" evidence="2">
    <location>
        <begin position="65"/>
        <end position="95"/>
    </location>
</feature>
<dbReference type="GO" id="GO:0003735">
    <property type="term" value="F:structural constituent of ribosome"/>
    <property type="evidence" value="ECO:0007669"/>
    <property type="project" value="InterPro"/>
</dbReference>
<name>A0A7W7H3S4_9ACTN</name>
<evidence type="ECO:0000259" key="2">
    <source>
        <dbReference type="Pfam" id="PF00542"/>
    </source>
</evidence>
<dbReference type="RefSeq" id="WP_185043739.1">
    <property type="nucleotide sequence ID" value="NZ_BAABFG010000005.1"/>
</dbReference>
<sequence length="106" mass="11523">MDYTWAVLVIGGVAVLTTLTLPRRFESRWRAAELRLAVIERNLSLVMDHLGVAAPEPEYPTVVTELLAGRKIAAIKEYRDVTGAGLAEAKEAVELLAVRLGLPGGR</sequence>
<keyword evidence="1" id="KW-1133">Transmembrane helix</keyword>
<dbReference type="Gene3D" id="3.30.1390.10">
    <property type="match status" value="1"/>
</dbReference>
<evidence type="ECO:0000256" key="1">
    <source>
        <dbReference type="SAM" id="Phobius"/>
    </source>
</evidence>
<proteinExistence type="predicted"/>
<dbReference type="GO" id="GO:0006412">
    <property type="term" value="P:translation"/>
    <property type="evidence" value="ECO:0007669"/>
    <property type="project" value="InterPro"/>
</dbReference>
<dbReference type="AlphaFoldDB" id="A0A7W7H3S4"/>
<keyword evidence="4" id="KW-1185">Reference proteome</keyword>
<dbReference type="Proteomes" id="UP000546162">
    <property type="component" value="Unassembled WGS sequence"/>
</dbReference>
<evidence type="ECO:0000313" key="4">
    <source>
        <dbReference type="Proteomes" id="UP000546162"/>
    </source>
</evidence>
<accession>A0A7W7H3S4</accession>
<dbReference type="Pfam" id="PF00542">
    <property type="entry name" value="Ribosomal_L12"/>
    <property type="match status" value="1"/>
</dbReference>
<keyword evidence="1" id="KW-0812">Transmembrane</keyword>
<keyword evidence="3" id="KW-0687">Ribonucleoprotein</keyword>
<dbReference type="InterPro" id="IPR014719">
    <property type="entry name" value="Ribosomal_bL12_C/ClpS-like"/>
</dbReference>
<dbReference type="InterPro" id="IPR013823">
    <property type="entry name" value="Ribosomal_bL12_C"/>
</dbReference>
<evidence type="ECO:0000313" key="3">
    <source>
        <dbReference type="EMBL" id="MBB4743466.1"/>
    </source>
</evidence>